<accession>A0A2D3V5A5</accession>
<organism evidence="2 3">
    <name type="scientific">Ramularia collo-cygni</name>
    <dbReference type="NCBI Taxonomy" id="112498"/>
    <lineage>
        <taxon>Eukaryota</taxon>
        <taxon>Fungi</taxon>
        <taxon>Dikarya</taxon>
        <taxon>Ascomycota</taxon>
        <taxon>Pezizomycotina</taxon>
        <taxon>Dothideomycetes</taxon>
        <taxon>Dothideomycetidae</taxon>
        <taxon>Mycosphaerellales</taxon>
        <taxon>Mycosphaerellaceae</taxon>
        <taxon>Ramularia</taxon>
    </lineage>
</organism>
<evidence type="ECO:0008006" key="4">
    <source>
        <dbReference type="Google" id="ProtNLM"/>
    </source>
</evidence>
<feature type="signal peptide" evidence="1">
    <location>
        <begin position="1"/>
        <end position="25"/>
    </location>
</feature>
<feature type="chain" id="PRO_5013615626" description="F-box domain-containing protein" evidence="1">
    <location>
        <begin position="26"/>
        <end position="231"/>
    </location>
</feature>
<keyword evidence="3" id="KW-1185">Reference proteome</keyword>
<dbReference type="GeneID" id="35602853"/>
<reference evidence="2 3" key="1">
    <citation type="submission" date="2016-03" db="EMBL/GenBank/DDBJ databases">
        <authorList>
            <person name="Ploux O."/>
        </authorList>
    </citation>
    <scope>NUCLEOTIDE SEQUENCE [LARGE SCALE GENOMIC DNA]</scope>
    <source>
        <strain evidence="2 3">URUG2</strain>
    </source>
</reference>
<gene>
    <name evidence="2" type="ORF">RCC_07741</name>
</gene>
<dbReference type="EMBL" id="FJUY01000012">
    <property type="protein sequence ID" value="CZT21875.1"/>
    <property type="molecule type" value="Genomic_DNA"/>
</dbReference>
<keyword evidence="1" id="KW-0732">Signal</keyword>
<sequence length="231" mass="26177">MSAAARVLALPELLEFIMLEIAAQADLDSDNSLEPITSLLPLHLVDHTFNDVLKNSPRLQRLMFSQSAPFLLTPMEWIQTELERSSLPNITINRHTRSTDLTIDTRPKQLSCYDTKSMELLASKLANPAASWRRIQVFQSEIESERLSTAIVHYSNGSSRIKFDFEDGTTLGDIFDRIVGIGQRTPAQHVAAANATYESNYRRQDSIRWLSPLWSPQMRQAALRAHSRGRI</sequence>
<proteinExistence type="predicted"/>
<protein>
    <recommendedName>
        <fullName evidence="4">F-box domain-containing protein</fullName>
    </recommendedName>
</protein>
<evidence type="ECO:0000313" key="3">
    <source>
        <dbReference type="Proteomes" id="UP000225277"/>
    </source>
</evidence>
<name>A0A2D3V5A5_9PEZI</name>
<dbReference type="AlphaFoldDB" id="A0A2D3V5A5"/>
<dbReference type="Proteomes" id="UP000225277">
    <property type="component" value="Unassembled WGS sequence"/>
</dbReference>
<evidence type="ECO:0000313" key="2">
    <source>
        <dbReference type="EMBL" id="CZT21875.1"/>
    </source>
</evidence>
<evidence type="ECO:0000256" key="1">
    <source>
        <dbReference type="SAM" id="SignalP"/>
    </source>
</evidence>
<dbReference type="OrthoDB" id="3648185at2759"/>
<dbReference type="RefSeq" id="XP_023628764.1">
    <property type="nucleotide sequence ID" value="XM_023772996.1"/>
</dbReference>